<dbReference type="GO" id="GO:0009055">
    <property type="term" value="F:electron transfer activity"/>
    <property type="evidence" value="ECO:0007669"/>
    <property type="project" value="InterPro"/>
</dbReference>
<evidence type="ECO:0000256" key="2">
    <source>
        <dbReference type="ARBA" id="ARBA00022723"/>
    </source>
</evidence>
<dbReference type="Gene3D" id="1.10.760.10">
    <property type="entry name" value="Cytochrome c-like domain"/>
    <property type="match status" value="1"/>
</dbReference>
<organism evidence="6 7">
    <name type="scientific">Oxalicibacterium solurbis</name>
    <dbReference type="NCBI Taxonomy" id="69280"/>
    <lineage>
        <taxon>Bacteria</taxon>
        <taxon>Pseudomonadati</taxon>
        <taxon>Pseudomonadota</taxon>
        <taxon>Betaproteobacteria</taxon>
        <taxon>Burkholderiales</taxon>
        <taxon>Oxalobacteraceae</taxon>
        <taxon>Oxalicibacterium</taxon>
    </lineage>
</organism>
<evidence type="ECO:0000313" key="6">
    <source>
        <dbReference type="EMBL" id="GGI54964.1"/>
    </source>
</evidence>
<proteinExistence type="predicted"/>
<reference evidence="6" key="1">
    <citation type="journal article" date="2014" name="Int. J. Syst. Evol. Microbiol.">
        <title>Complete genome sequence of Corynebacterium casei LMG S-19264T (=DSM 44701T), isolated from a smear-ripened cheese.</title>
        <authorList>
            <consortium name="US DOE Joint Genome Institute (JGI-PGF)"/>
            <person name="Walter F."/>
            <person name="Albersmeier A."/>
            <person name="Kalinowski J."/>
            <person name="Ruckert C."/>
        </authorList>
    </citation>
    <scope>NUCLEOTIDE SEQUENCE</scope>
    <source>
        <strain evidence="6">CCM 7664</strain>
    </source>
</reference>
<evidence type="ECO:0000256" key="4">
    <source>
        <dbReference type="PROSITE-ProRule" id="PRU00433"/>
    </source>
</evidence>
<evidence type="ECO:0000313" key="7">
    <source>
        <dbReference type="Proteomes" id="UP000627205"/>
    </source>
</evidence>
<evidence type="ECO:0000256" key="3">
    <source>
        <dbReference type="ARBA" id="ARBA00023004"/>
    </source>
</evidence>
<comment type="caution">
    <text evidence="6">The sequence shown here is derived from an EMBL/GenBank/DDBJ whole genome shotgun (WGS) entry which is preliminary data.</text>
</comment>
<dbReference type="SUPFAM" id="SSF46626">
    <property type="entry name" value="Cytochrome c"/>
    <property type="match status" value="1"/>
</dbReference>
<accession>A0A8J3F6D5</accession>
<sequence>MRSSSSRLVVKTVFATLGVLALLGLSGGYALLRSGLYNVSATAQHLQFVYTVLEQGMHHSVRLHARDIDVPDLADHGMISRGALLYHAHCVQCHGAPGLAPQGIGMSMQPVPGPLVDAPSKWQPNEVYWIVRHGIKMSGMPAWEYRLQDEQLWEIVAFMQQLPQLTPTQYAASVREPQP</sequence>
<keyword evidence="2 4" id="KW-0479">Metal-binding</keyword>
<dbReference type="EMBL" id="BMDP01000003">
    <property type="protein sequence ID" value="GGI54964.1"/>
    <property type="molecule type" value="Genomic_DNA"/>
</dbReference>
<feature type="domain" description="Cytochrome c" evidence="5">
    <location>
        <begin position="77"/>
        <end position="163"/>
    </location>
</feature>
<dbReference type="Pfam" id="PF13442">
    <property type="entry name" value="Cytochrome_CBB3"/>
    <property type="match status" value="1"/>
</dbReference>
<dbReference type="GO" id="GO:0046872">
    <property type="term" value="F:metal ion binding"/>
    <property type="evidence" value="ECO:0007669"/>
    <property type="project" value="UniProtKB-KW"/>
</dbReference>
<dbReference type="PROSITE" id="PS51007">
    <property type="entry name" value="CYTC"/>
    <property type="match status" value="1"/>
</dbReference>
<dbReference type="Proteomes" id="UP000627205">
    <property type="component" value="Unassembled WGS sequence"/>
</dbReference>
<keyword evidence="7" id="KW-1185">Reference proteome</keyword>
<dbReference type="InterPro" id="IPR036909">
    <property type="entry name" value="Cyt_c-like_dom_sf"/>
</dbReference>
<keyword evidence="3 4" id="KW-0408">Iron</keyword>
<name>A0A8J3F6D5_9BURK</name>
<protein>
    <recommendedName>
        <fullName evidence="5">Cytochrome c domain-containing protein</fullName>
    </recommendedName>
</protein>
<keyword evidence="1 4" id="KW-0349">Heme</keyword>
<evidence type="ECO:0000256" key="1">
    <source>
        <dbReference type="ARBA" id="ARBA00022617"/>
    </source>
</evidence>
<dbReference type="RefSeq" id="WP_188421577.1">
    <property type="nucleotide sequence ID" value="NZ_BMDP01000003.1"/>
</dbReference>
<evidence type="ECO:0000259" key="5">
    <source>
        <dbReference type="PROSITE" id="PS51007"/>
    </source>
</evidence>
<dbReference type="AlphaFoldDB" id="A0A8J3F6D5"/>
<reference evidence="6" key="2">
    <citation type="submission" date="2020-09" db="EMBL/GenBank/DDBJ databases">
        <authorList>
            <person name="Sun Q."/>
            <person name="Sedlacek I."/>
        </authorList>
    </citation>
    <scope>NUCLEOTIDE SEQUENCE</scope>
    <source>
        <strain evidence="6">CCM 7664</strain>
    </source>
</reference>
<dbReference type="GO" id="GO:0020037">
    <property type="term" value="F:heme binding"/>
    <property type="evidence" value="ECO:0007669"/>
    <property type="project" value="InterPro"/>
</dbReference>
<dbReference type="InterPro" id="IPR009056">
    <property type="entry name" value="Cyt_c-like_dom"/>
</dbReference>
<gene>
    <name evidence="6" type="ORF">GCM10011430_21380</name>
</gene>